<dbReference type="EMBL" id="SRLE01000017">
    <property type="protein sequence ID" value="TGD70996.1"/>
    <property type="molecule type" value="Genomic_DNA"/>
</dbReference>
<dbReference type="RefSeq" id="WP_135446561.1">
    <property type="nucleotide sequence ID" value="NZ_SRLE01000017.1"/>
</dbReference>
<dbReference type="Pfam" id="PF05721">
    <property type="entry name" value="PhyH"/>
    <property type="match status" value="1"/>
</dbReference>
<name>A0A4Z0LV56_9GAMM</name>
<dbReference type="PANTHER" id="PTHR20883">
    <property type="entry name" value="PHYTANOYL-COA DIOXYGENASE DOMAIN CONTAINING 1"/>
    <property type="match status" value="1"/>
</dbReference>
<dbReference type="Proteomes" id="UP000298050">
    <property type="component" value="Unassembled WGS sequence"/>
</dbReference>
<dbReference type="GO" id="GO:0016706">
    <property type="term" value="F:2-oxoglutarate-dependent dioxygenase activity"/>
    <property type="evidence" value="ECO:0007669"/>
    <property type="project" value="UniProtKB-ARBA"/>
</dbReference>
<comment type="caution">
    <text evidence="2">The sequence shown here is derived from an EMBL/GenBank/DDBJ whole genome shotgun (WGS) entry which is preliminary data.</text>
</comment>
<dbReference type="GO" id="GO:0005506">
    <property type="term" value="F:iron ion binding"/>
    <property type="evidence" value="ECO:0007669"/>
    <property type="project" value="UniProtKB-ARBA"/>
</dbReference>
<dbReference type="AlphaFoldDB" id="A0A4Z0LV56"/>
<evidence type="ECO:0008006" key="4">
    <source>
        <dbReference type="Google" id="ProtNLM"/>
    </source>
</evidence>
<dbReference type="PANTHER" id="PTHR20883:SF49">
    <property type="entry name" value="PHYTANOYL-COA DIOXYGENASE"/>
    <property type="match status" value="1"/>
</dbReference>
<evidence type="ECO:0000256" key="1">
    <source>
        <dbReference type="SAM" id="MobiDB-lite"/>
    </source>
</evidence>
<gene>
    <name evidence="2" type="ORF">E4634_20575</name>
</gene>
<accession>A0A4Z0LV56</accession>
<evidence type="ECO:0000313" key="3">
    <source>
        <dbReference type="Proteomes" id="UP000298050"/>
    </source>
</evidence>
<organism evidence="2 3">
    <name type="scientific">Mangrovimicrobium sediminis</name>
    <dbReference type="NCBI Taxonomy" id="2562682"/>
    <lineage>
        <taxon>Bacteria</taxon>
        <taxon>Pseudomonadati</taxon>
        <taxon>Pseudomonadota</taxon>
        <taxon>Gammaproteobacteria</taxon>
        <taxon>Cellvibrionales</taxon>
        <taxon>Halieaceae</taxon>
        <taxon>Mangrovimicrobium</taxon>
    </lineage>
</organism>
<feature type="region of interest" description="Disordered" evidence="1">
    <location>
        <begin position="41"/>
        <end position="69"/>
    </location>
</feature>
<dbReference type="OrthoDB" id="9814777at2"/>
<keyword evidence="3" id="KW-1185">Reference proteome</keyword>
<reference evidence="2 3" key="1">
    <citation type="submission" date="2019-04" db="EMBL/GenBank/DDBJ databases">
        <title>Taxonomy of novel Haliea sp. from mangrove soil of West Coast of India.</title>
        <authorList>
            <person name="Verma A."/>
            <person name="Kumar P."/>
            <person name="Krishnamurthi S."/>
        </authorList>
    </citation>
    <scope>NUCLEOTIDE SEQUENCE [LARGE SCALE GENOMIC DNA]</scope>
    <source>
        <strain evidence="2 3">SAOS-164</strain>
    </source>
</reference>
<evidence type="ECO:0000313" key="2">
    <source>
        <dbReference type="EMBL" id="TGD70996.1"/>
    </source>
</evidence>
<dbReference type="InterPro" id="IPR008775">
    <property type="entry name" value="Phytyl_CoA_dOase-like"/>
</dbReference>
<dbReference type="Gene3D" id="2.60.120.620">
    <property type="entry name" value="q2cbj1_9rhob like domain"/>
    <property type="match status" value="1"/>
</dbReference>
<protein>
    <recommendedName>
        <fullName evidence="4">Phytanoyl-CoA dioxygenase family protein</fullName>
    </recommendedName>
</protein>
<sequence length="286" mass="31692">MTPRVPLTDQQIAQYHRDGAVLLKGVLNTVERALLEEGLEESYHNPGRRSTRASDPQGEGETFMESFPSLGSPSLRRLLELGSIPEIAARMLRAPSAQLILDQVFYKRGGRVIPTPWHQDTPYLRVRGDDMIRVWVSADFSPRELTLQIIRGSHRWGIIFDPNISDGGNVRKINEGKMLTMHGGGERGPRVPDIASHPERYDILSWDVEPGDALVFNGNMLHAAGGASGHPAPRRAYTSMWGGPELRYIAPPDNAIPTLAEINRVEVPFDSRVGDYPTAFPVGWSA</sequence>
<proteinExistence type="predicted"/>
<dbReference type="SUPFAM" id="SSF51197">
    <property type="entry name" value="Clavaminate synthase-like"/>
    <property type="match status" value="1"/>
</dbReference>